<dbReference type="PANTHER" id="PTHR43308">
    <property type="entry name" value="OUTER MEMBRANE PROTEIN ALPHA-RELATED"/>
    <property type="match status" value="1"/>
</dbReference>
<comment type="caution">
    <text evidence="3">The sequence shown here is derived from an EMBL/GenBank/DDBJ whole genome shotgun (WGS) entry which is preliminary data.</text>
</comment>
<evidence type="ECO:0000313" key="3">
    <source>
        <dbReference type="EMBL" id="MPM47173.1"/>
    </source>
</evidence>
<feature type="domain" description="SLH" evidence="2">
    <location>
        <begin position="432"/>
        <end position="491"/>
    </location>
</feature>
<gene>
    <name evidence="3" type="ORF">SDC9_93881</name>
</gene>
<feature type="compositionally biased region" description="Low complexity" evidence="1">
    <location>
        <begin position="134"/>
        <end position="147"/>
    </location>
</feature>
<sequence length="550" mass="56994">MVIRGVTSSYNGERQIAVTNIRVVDDSIQALPSPISVTTAQAAAGSSLGSLVRVTGTVTRFTASNGVVESIYIRDGSGVECRVFIDGYITKSKTIANLAAGASLTATGLSSIDTEGARIRIRDRADIVCTPAQTTTDSSDGSSSTVTPAQPVQTTAGGGVTTASVSLTGTVHAATGTVTTSVSQTTAQNLLDQAKKAEQAGQRAVIELGISGAAGSSVQVALPGAALQNIAAETAAELRVSTHLGVVSFDAAALDAIGQQAAASSVSIQIAKLETEELPEAARQAAGDRPVYRFTISAGGSTVSSFGGGSATVSLPYTPASGEDLNAIVVYYVDAAGSLQTVRGSYNAQTSTVNFVTTHFSTYMIGYNKVAFSDVADTAWYRDAVSFVAARGITLGVGENRFAPELSLTRGQFIVMLMRAYGISPDDASSDNFADAGSTYYTPYLSAAKRLGITQGTGGNLYGPDQFISRQELFTLTYRTLCLLNELPSATARKQLSDFSDAKNVAEYALEAIQALVDSGVISGSDGRLNPDDISSRAQMAKILYQLLSL</sequence>
<feature type="domain" description="SLH" evidence="2">
    <location>
        <begin position="496"/>
        <end position="550"/>
    </location>
</feature>
<dbReference type="EMBL" id="VSSQ01011570">
    <property type="protein sequence ID" value="MPM47173.1"/>
    <property type="molecule type" value="Genomic_DNA"/>
</dbReference>
<protein>
    <recommendedName>
        <fullName evidence="2">SLH domain-containing protein</fullName>
    </recommendedName>
</protein>
<feature type="region of interest" description="Disordered" evidence="1">
    <location>
        <begin position="132"/>
        <end position="158"/>
    </location>
</feature>
<feature type="domain" description="SLH" evidence="2">
    <location>
        <begin position="368"/>
        <end position="431"/>
    </location>
</feature>
<dbReference type="PANTHER" id="PTHR43308:SF5">
    <property type="entry name" value="S-LAYER PROTEIN _ PEPTIDOGLYCAN ENDO-BETA-N-ACETYLGLUCOSAMINIDASE"/>
    <property type="match status" value="1"/>
</dbReference>
<dbReference type="InterPro" id="IPR001119">
    <property type="entry name" value="SLH_dom"/>
</dbReference>
<dbReference type="AlphaFoldDB" id="A0A645A8I5"/>
<name>A0A645A8I5_9ZZZZ</name>
<evidence type="ECO:0000256" key="1">
    <source>
        <dbReference type="SAM" id="MobiDB-lite"/>
    </source>
</evidence>
<evidence type="ECO:0000259" key="2">
    <source>
        <dbReference type="PROSITE" id="PS51272"/>
    </source>
</evidence>
<dbReference type="PROSITE" id="PS51272">
    <property type="entry name" value="SLH"/>
    <property type="match status" value="3"/>
</dbReference>
<proteinExistence type="predicted"/>
<organism evidence="3">
    <name type="scientific">bioreactor metagenome</name>
    <dbReference type="NCBI Taxonomy" id="1076179"/>
    <lineage>
        <taxon>unclassified sequences</taxon>
        <taxon>metagenomes</taxon>
        <taxon>ecological metagenomes</taxon>
    </lineage>
</organism>
<accession>A0A645A8I5</accession>
<reference evidence="3" key="1">
    <citation type="submission" date="2019-08" db="EMBL/GenBank/DDBJ databases">
        <authorList>
            <person name="Kucharzyk K."/>
            <person name="Murdoch R.W."/>
            <person name="Higgins S."/>
            <person name="Loffler F."/>
        </authorList>
    </citation>
    <scope>NUCLEOTIDE SEQUENCE</scope>
</reference>
<dbReference type="InterPro" id="IPR051465">
    <property type="entry name" value="Cell_Envelope_Struct_Comp"/>
</dbReference>
<dbReference type="Pfam" id="PF00395">
    <property type="entry name" value="SLH"/>
    <property type="match status" value="3"/>
</dbReference>